<feature type="transmembrane region" description="Helical" evidence="1">
    <location>
        <begin position="25"/>
        <end position="46"/>
    </location>
</feature>
<dbReference type="KEGG" id="smo:SELMODRAFT_267823"/>
<organism evidence="4">
    <name type="scientific">Selaginella moellendorffii</name>
    <name type="common">Spikemoss</name>
    <dbReference type="NCBI Taxonomy" id="88036"/>
    <lineage>
        <taxon>Eukaryota</taxon>
        <taxon>Viridiplantae</taxon>
        <taxon>Streptophyta</taxon>
        <taxon>Embryophyta</taxon>
        <taxon>Tracheophyta</taxon>
        <taxon>Lycopodiopsida</taxon>
        <taxon>Selaginellales</taxon>
        <taxon>Selaginellaceae</taxon>
        <taxon>Selaginella</taxon>
    </lineage>
</organism>
<dbReference type="FunCoup" id="D8RVC5">
    <property type="interactions" value="351"/>
</dbReference>
<dbReference type="EMBL" id="GL377591">
    <property type="protein sequence ID" value="EFJ23754.1"/>
    <property type="molecule type" value="Genomic_DNA"/>
</dbReference>
<dbReference type="GO" id="GO:0008289">
    <property type="term" value="F:lipid binding"/>
    <property type="evidence" value="ECO:0007669"/>
    <property type="project" value="InterPro"/>
</dbReference>
<dbReference type="Gramene" id="EFJ23754">
    <property type="protein sequence ID" value="EFJ23754"/>
    <property type="gene ID" value="SELMODRAFT_267823"/>
</dbReference>
<dbReference type="PANTHER" id="PTHR19308">
    <property type="entry name" value="PHOSPHATIDYLCHOLINE TRANSFER PROTEIN"/>
    <property type="match status" value="1"/>
</dbReference>
<dbReference type="InterPro" id="IPR002913">
    <property type="entry name" value="START_lipid-bd_dom"/>
</dbReference>
<dbReference type="SUPFAM" id="SSF55961">
    <property type="entry name" value="Bet v1-like"/>
    <property type="match status" value="1"/>
</dbReference>
<name>D8RVC5_SELML</name>
<gene>
    <name evidence="3" type="ORF">SELMODRAFT_267823</name>
</gene>
<dbReference type="eggNOG" id="KOG2761">
    <property type="taxonomic scope" value="Eukaryota"/>
</dbReference>
<reference evidence="3 4" key="1">
    <citation type="journal article" date="2011" name="Science">
        <title>The Selaginella genome identifies genetic changes associated with the evolution of vascular plants.</title>
        <authorList>
            <person name="Banks J.A."/>
            <person name="Nishiyama T."/>
            <person name="Hasebe M."/>
            <person name="Bowman J.L."/>
            <person name="Gribskov M."/>
            <person name="dePamphilis C."/>
            <person name="Albert V.A."/>
            <person name="Aono N."/>
            <person name="Aoyama T."/>
            <person name="Ambrose B.A."/>
            <person name="Ashton N.W."/>
            <person name="Axtell M.J."/>
            <person name="Barker E."/>
            <person name="Barker M.S."/>
            <person name="Bennetzen J.L."/>
            <person name="Bonawitz N.D."/>
            <person name="Chapple C."/>
            <person name="Cheng C."/>
            <person name="Correa L.G."/>
            <person name="Dacre M."/>
            <person name="DeBarry J."/>
            <person name="Dreyer I."/>
            <person name="Elias M."/>
            <person name="Engstrom E.M."/>
            <person name="Estelle M."/>
            <person name="Feng L."/>
            <person name="Finet C."/>
            <person name="Floyd S.K."/>
            <person name="Frommer W.B."/>
            <person name="Fujita T."/>
            <person name="Gramzow L."/>
            <person name="Gutensohn M."/>
            <person name="Harholt J."/>
            <person name="Hattori M."/>
            <person name="Heyl A."/>
            <person name="Hirai T."/>
            <person name="Hiwatashi Y."/>
            <person name="Ishikawa M."/>
            <person name="Iwata M."/>
            <person name="Karol K.G."/>
            <person name="Koehler B."/>
            <person name="Kolukisaoglu U."/>
            <person name="Kubo M."/>
            <person name="Kurata T."/>
            <person name="Lalonde S."/>
            <person name="Li K."/>
            <person name="Li Y."/>
            <person name="Litt A."/>
            <person name="Lyons E."/>
            <person name="Manning G."/>
            <person name="Maruyama T."/>
            <person name="Michael T.P."/>
            <person name="Mikami K."/>
            <person name="Miyazaki S."/>
            <person name="Morinaga S."/>
            <person name="Murata T."/>
            <person name="Mueller-Roeber B."/>
            <person name="Nelson D.R."/>
            <person name="Obara M."/>
            <person name="Oguri Y."/>
            <person name="Olmstead R.G."/>
            <person name="Onodera N."/>
            <person name="Petersen B.L."/>
            <person name="Pils B."/>
            <person name="Prigge M."/>
            <person name="Rensing S.A."/>
            <person name="Riano-Pachon D.M."/>
            <person name="Roberts A.W."/>
            <person name="Sato Y."/>
            <person name="Scheller H.V."/>
            <person name="Schulz B."/>
            <person name="Schulz C."/>
            <person name="Shakirov E.V."/>
            <person name="Shibagaki N."/>
            <person name="Shinohara N."/>
            <person name="Shippen D.E."/>
            <person name="Soerensen I."/>
            <person name="Sotooka R."/>
            <person name="Sugimoto N."/>
            <person name="Sugita M."/>
            <person name="Sumikawa N."/>
            <person name="Tanurdzic M."/>
            <person name="Theissen G."/>
            <person name="Ulvskov P."/>
            <person name="Wakazuki S."/>
            <person name="Weng J.K."/>
            <person name="Willats W.W."/>
            <person name="Wipf D."/>
            <person name="Wolf P.G."/>
            <person name="Yang L."/>
            <person name="Zimmer A.D."/>
            <person name="Zhu Q."/>
            <person name="Mitros T."/>
            <person name="Hellsten U."/>
            <person name="Loque D."/>
            <person name="Otillar R."/>
            <person name="Salamov A."/>
            <person name="Schmutz J."/>
            <person name="Shapiro H."/>
            <person name="Lindquist E."/>
            <person name="Lucas S."/>
            <person name="Rokhsar D."/>
            <person name="Grigoriev I.V."/>
        </authorList>
    </citation>
    <scope>NUCLEOTIDE SEQUENCE [LARGE SCALE GENOMIC DNA]</scope>
</reference>
<dbReference type="OMA" id="WTCNISK"/>
<dbReference type="GO" id="GO:0005737">
    <property type="term" value="C:cytoplasm"/>
    <property type="evidence" value="ECO:0007669"/>
    <property type="project" value="UniProtKB-ARBA"/>
</dbReference>
<dbReference type="CDD" id="cd08870">
    <property type="entry name" value="START_STARD2_7-like"/>
    <property type="match status" value="1"/>
</dbReference>
<dbReference type="Proteomes" id="UP000001514">
    <property type="component" value="Unassembled WGS sequence"/>
</dbReference>
<evidence type="ECO:0000256" key="1">
    <source>
        <dbReference type="SAM" id="Phobius"/>
    </source>
</evidence>
<dbReference type="HOGENOM" id="CLU_036351_1_0_1"/>
<keyword evidence="4" id="KW-1185">Reference proteome</keyword>
<keyword evidence="1" id="KW-0812">Transmembrane</keyword>
<protein>
    <recommendedName>
        <fullName evidence="2">START domain-containing protein</fullName>
    </recommendedName>
</protein>
<dbReference type="InterPro" id="IPR051213">
    <property type="entry name" value="START_lipid_transfer"/>
</dbReference>
<evidence type="ECO:0000313" key="3">
    <source>
        <dbReference type="EMBL" id="EFJ23754.1"/>
    </source>
</evidence>
<evidence type="ECO:0000259" key="2">
    <source>
        <dbReference type="PROSITE" id="PS50848"/>
    </source>
</evidence>
<dbReference type="InParanoid" id="D8RVC5"/>
<dbReference type="InterPro" id="IPR023393">
    <property type="entry name" value="START-like_dom_sf"/>
</dbReference>
<dbReference type="Gene3D" id="3.30.530.20">
    <property type="match status" value="1"/>
</dbReference>
<feature type="domain" description="START" evidence="2">
    <location>
        <begin position="147"/>
        <end position="338"/>
    </location>
</feature>
<sequence length="418" mass="47537">MEELDSKGNFSVLGKPVVLETMADLLAAMMPIWVAIAFGIVLGWSWKPRWASFLVFGLRSRTRLLWSTPPGLGARRLWLAITAVTACSMLKQLWLKFSAWRWPRTDFSGKETQSSSSPGDQQQANCAVSDEDLRKFLLLLEDRDGGPAWQMMMDRSTTGMAYQAWRRDPSNGPTQYKSRTVIEGITPQLMRDFFWDDEFRVEWDDMLLSAKTLDECPETGYMLVHWVRKFPFFCKDREYTIGRRIWEHGNTYYCLQMGVETDKVPRKNKPRRVDVFYSSFRIRAVESRKGDSQLTACEVLLFHSEEMGIQKDLAKLGVRQGMWGCVKGMEPGAHSYLASRKSAKPLSRPALMAQITTKVPASVFRELGIADTALERNVWRWIILGGAVALACGVDRGAVGKVLLFGIARRLGRLGRKL</sequence>
<keyword evidence="1" id="KW-0472">Membrane</keyword>
<evidence type="ECO:0000313" key="4">
    <source>
        <dbReference type="Proteomes" id="UP000001514"/>
    </source>
</evidence>
<proteinExistence type="predicted"/>
<keyword evidence="1" id="KW-1133">Transmembrane helix</keyword>
<dbReference type="AlphaFoldDB" id="D8RVC5"/>
<dbReference type="PROSITE" id="PS50848">
    <property type="entry name" value="START"/>
    <property type="match status" value="1"/>
</dbReference>
<dbReference type="PANTHER" id="PTHR19308:SF39">
    <property type="entry name" value="PHOSPHATIDYLCHOLINE TRANSFER PROTEIN"/>
    <property type="match status" value="1"/>
</dbReference>
<dbReference type="STRING" id="88036.D8RVC5"/>
<accession>D8RVC5</accession>
<dbReference type="Pfam" id="PF01852">
    <property type="entry name" value="START"/>
    <property type="match status" value="1"/>
</dbReference>